<comment type="caution">
    <text evidence="1">The sequence shown here is derived from an EMBL/GenBank/DDBJ whole genome shotgun (WGS) entry which is preliminary data.</text>
</comment>
<organism evidence="1 2">
    <name type="scientific">Solanum tuberosum</name>
    <name type="common">Potato</name>
    <dbReference type="NCBI Taxonomy" id="4113"/>
    <lineage>
        <taxon>Eukaryota</taxon>
        <taxon>Viridiplantae</taxon>
        <taxon>Streptophyta</taxon>
        <taxon>Embryophyta</taxon>
        <taxon>Tracheophyta</taxon>
        <taxon>Spermatophyta</taxon>
        <taxon>Magnoliopsida</taxon>
        <taxon>eudicotyledons</taxon>
        <taxon>Gunneridae</taxon>
        <taxon>Pentapetalae</taxon>
        <taxon>asterids</taxon>
        <taxon>lamiids</taxon>
        <taxon>Solanales</taxon>
        <taxon>Solanaceae</taxon>
        <taxon>Solanoideae</taxon>
        <taxon>Solaneae</taxon>
        <taxon>Solanum</taxon>
    </lineage>
</organism>
<protein>
    <submittedName>
        <fullName evidence="1">Uncharacterized protein</fullName>
    </submittedName>
</protein>
<dbReference type="EMBL" id="JAIVGD010000015">
    <property type="protein sequence ID" value="KAH0756776.1"/>
    <property type="molecule type" value="Genomic_DNA"/>
</dbReference>
<gene>
    <name evidence="1" type="ORF">KY290_020269</name>
</gene>
<reference evidence="1 2" key="1">
    <citation type="journal article" date="2021" name="bioRxiv">
        <title>Chromosome-scale and haplotype-resolved genome assembly of a tetraploid potato cultivar.</title>
        <authorList>
            <person name="Sun H."/>
            <person name="Jiao W.-B."/>
            <person name="Krause K."/>
            <person name="Campoy J.A."/>
            <person name="Goel M."/>
            <person name="Folz-Donahue K."/>
            <person name="Kukat C."/>
            <person name="Huettel B."/>
            <person name="Schneeberger K."/>
        </authorList>
    </citation>
    <scope>NUCLEOTIDE SEQUENCE [LARGE SCALE GENOMIC DNA]</scope>
    <source>
        <strain evidence="1">SolTubOtavaFocal</strain>
        <tissue evidence="1">Leaves</tissue>
    </source>
</reference>
<dbReference type="Proteomes" id="UP000826656">
    <property type="component" value="Unassembled WGS sequence"/>
</dbReference>
<evidence type="ECO:0000313" key="2">
    <source>
        <dbReference type="Proteomes" id="UP000826656"/>
    </source>
</evidence>
<keyword evidence="2" id="KW-1185">Reference proteome</keyword>
<accession>A0ABQ7UY70</accession>
<evidence type="ECO:0000313" key="1">
    <source>
        <dbReference type="EMBL" id="KAH0756776.1"/>
    </source>
</evidence>
<sequence length="53" mass="6233">MEQGFGLMNGRNMVHVPFQCWTCILISKQLLLLRKRSIYSKFSKMQDEEAVVQ</sequence>
<proteinExistence type="predicted"/>
<name>A0ABQ7UY70_SOLTU</name>